<feature type="region of interest" description="Disordered" evidence="3">
    <location>
        <begin position="1"/>
        <end position="23"/>
    </location>
</feature>
<feature type="domain" description="Fibronectin type-III" evidence="4">
    <location>
        <begin position="627"/>
        <end position="724"/>
    </location>
</feature>
<name>A0A6J5RCB6_9CAUD</name>
<accession>A0A6J5RCB6</accession>
<feature type="compositionally biased region" description="Polar residues" evidence="3">
    <location>
        <begin position="1"/>
        <end position="20"/>
    </location>
</feature>
<dbReference type="SMART" id="SM00060">
    <property type="entry name" value="FN3"/>
    <property type="match status" value="4"/>
</dbReference>
<evidence type="ECO:0000313" key="6">
    <source>
        <dbReference type="EMBL" id="CAB4185763.1"/>
    </source>
</evidence>
<reference evidence="7" key="1">
    <citation type="submission" date="2020-05" db="EMBL/GenBank/DDBJ databases">
        <authorList>
            <person name="Chiriac C."/>
            <person name="Salcher M."/>
            <person name="Ghai R."/>
            <person name="Kavagutti S V."/>
        </authorList>
    </citation>
    <scope>NUCLEOTIDE SEQUENCE</scope>
</reference>
<evidence type="ECO:0000256" key="3">
    <source>
        <dbReference type="SAM" id="MobiDB-lite"/>
    </source>
</evidence>
<dbReference type="Pfam" id="PF00041">
    <property type="entry name" value="fn3"/>
    <property type="match status" value="2"/>
</dbReference>
<evidence type="ECO:0000259" key="5">
    <source>
        <dbReference type="PROSITE" id="PS51688"/>
    </source>
</evidence>
<dbReference type="EMBL" id="LR797076">
    <property type="protein sequence ID" value="CAB4185763.1"/>
    <property type="molecule type" value="Genomic_DNA"/>
</dbReference>
<dbReference type="EMBL" id="LR797198">
    <property type="protein sequence ID" value="CAB4193512.1"/>
    <property type="molecule type" value="Genomic_DNA"/>
</dbReference>
<dbReference type="Gene3D" id="2.60.40.10">
    <property type="entry name" value="Immunoglobulins"/>
    <property type="match status" value="2"/>
</dbReference>
<evidence type="ECO:0000256" key="1">
    <source>
        <dbReference type="ARBA" id="ARBA00004328"/>
    </source>
</evidence>
<sequence length="1826" mass="191524">MATTPSSTAGGNTPTNSQWSPGKKTKYTMQITGLQPGLTYNLAVWAQNSTGRSDYAVKTYQVPFVDSGGSNGVVYNNGQDIRLQGGSIFATTNDSNALPKNLGQINITGTPPDGRGLIINQYGIGAFRDGVAQFRLSAEEGTAEFAGKVSAGEVKIGPDIDPTETKSGIYINANNYWYDDGTFKTTAENVTRIVTGETALKPGAPTNLTGIWEGQDFRLSFNFDTTAKTDLIDNTHVQFFVITHKLLDGTFKVLKVAVAGTNSQDYLLTKQANESLFGVPQTSFAQIVIVAEDVYGNQGPAATLNNTAAYVNPIPVPTISVTNSNNGYSVNFTNYPNIITYPSFSRVIVEEFVSSSNIDPGDVAYSQVYRDTVNPAVVITPTTAQRWVRARYLDSFGILSLPSAAYKANPVNPVAANLDLLPPNDVQVGAVAWVGNNIEISYSLPATDPGERFVVALTTNYAPYDDPALTGFFYKYPDPSGKVIITQDELFGQFGGYYTGYSGLFRSADAADNRTAGVSFTVPVKQSAISNLTPDLNLINVFGVPNGYVVQPYLVSGASSMEIYESTTSTGPWTLKATTSQLYAATVTNFNTKYLRFRWTGAFGDFSLFTLAKAANPIDPTAFSTIPPDTPSVGVITANKTSLDVAIDTLDTVKTKGYFLKYFPTAEPTDITTETIPSNGAGTVNFTIKNLSPGTSYTVSVAGYNDSNIVGNYSANQVFATITATVSVPASVALTGASYGALASWSAPATPETKIDQYRVAVYTAAGVLFTEQFTPGTTFSVSGLKASTSYYVKVSSKDIFGNLSSEVQSNTITLNAVGGTNDGSPVATSPTPTITPLFGALQVKWDAVTNVDSVTYEVHVSTTSGFTPDRPLSGTSTTRVIQTEGTFAIVKTLPSGVSLNYDTLYYVRIVAKDFDGAAGPSVQASGTPSKVDNGDIAANAVRANQIFAGSVSADKVDSANLLVSKLFSVGAGGTFAIKIDATGDGSTTPYKLYSGFGSYYDSGTAFYLDSLGKFSLKDKLFFDGTNLNVNGAVVAQSGYFNGPITVNGFNPAVAMKIGRNVSGSLDGISLDANNYWYTNGSFRVGSSTLGFSWDGISSFKVTGNIEAREGKFLGAVTIDDVQANAGLWVLGLNANYTSGPRVVINKNGLYAYNFGATTGQAASTYINLAASSGAYTFVTENAQIGGWTVDSNKIEKLTAGLYSGMATGSVSTAIAFYAGSTGSGGNNTAKFSVTQGGAVIARDISIIGDGTTNTILQIGGTGNASPFTVDAAGNMKSTSATITGAINAASGNFTGNVFIGTAGSLVSGTVTLPSTPQAPTSNTNTYPILSSSGYILNKAGMTFSNGLSGVSLRETTIVAATGLFTTNSANIGGWDITPGKISKGGIELNTAITTGVPAITTVGTIAGLSYYVGITPPTSTTTDAVIWAGNRDYAGRNTANFRVDSTGKLYATGANISGEVVISSGSTYTAINAADTKAQEGKDAAAIAKDRADAAFTKAGDALTEAQSKIAASGVEAAITNNVTTISGSKITTGTIDLARLNIFASPSSGNSIQLDATNGLRAYKGGALTISITTGGDATFYGTVSGAQINGGNIDISTDSAYDRFKTSYSRTNSVAGVSQNVLGINGIAMVSQTTSGVLSSWYPFLNGSSDLGISSYRWRRLLVDKGDYGTDAGSYVDIGVGKTRLYGDGTIFANTLGTATTSNFITQASGFLKVNTSSSRRYKENIVSINTIDGLDPTPLLLLDVKAFKYRPEHLSEEDQRFGKMIPGFIAEELEQLYPSAVDYNDDGLPERWNVNIIVPAMLKLIQAQSNEISSLKQRLDNL</sequence>
<dbReference type="PROSITE" id="PS50853">
    <property type="entry name" value="FN3"/>
    <property type="match status" value="2"/>
</dbReference>
<feature type="domain" description="Peptidase S74" evidence="5">
    <location>
        <begin position="1721"/>
        <end position="1823"/>
    </location>
</feature>
<dbReference type="CDD" id="cd00063">
    <property type="entry name" value="FN3"/>
    <property type="match status" value="2"/>
</dbReference>
<feature type="domain" description="Fibronectin type-III" evidence="4">
    <location>
        <begin position="725"/>
        <end position="818"/>
    </location>
</feature>
<keyword evidence="2" id="KW-0946">Virion</keyword>
<evidence type="ECO:0000256" key="2">
    <source>
        <dbReference type="ARBA" id="ARBA00022732"/>
    </source>
</evidence>
<evidence type="ECO:0000259" key="4">
    <source>
        <dbReference type="PROSITE" id="PS50853"/>
    </source>
</evidence>
<evidence type="ECO:0000313" key="7">
    <source>
        <dbReference type="EMBL" id="CAB4193512.1"/>
    </source>
</evidence>
<dbReference type="PROSITE" id="PS51688">
    <property type="entry name" value="ICA"/>
    <property type="match status" value="1"/>
</dbReference>
<comment type="subcellular location">
    <subcellularLocation>
        <location evidence="1">Virion</location>
    </subcellularLocation>
</comment>
<proteinExistence type="predicted"/>
<dbReference type="InterPro" id="IPR013783">
    <property type="entry name" value="Ig-like_fold"/>
</dbReference>
<dbReference type="InterPro" id="IPR036116">
    <property type="entry name" value="FN3_sf"/>
</dbReference>
<dbReference type="SUPFAM" id="SSF49265">
    <property type="entry name" value="Fibronectin type III"/>
    <property type="match status" value="2"/>
</dbReference>
<keyword evidence="2" id="KW-1227">Viral tail protein</keyword>
<dbReference type="InterPro" id="IPR030392">
    <property type="entry name" value="S74_ICA"/>
</dbReference>
<organism evidence="7">
    <name type="scientific">uncultured Caudovirales phage</name>
    <dbReference type="NCBI Taxonomy" id="2100421"/>
    <lineage>
        <taxon>Viruses</taxon>
        <taxon>Duplodnaviria</taxon>
        <taxon>Heunggongvirae</taxon>
        <taxon>Uroviricota</taxon>
        <taxon>Caudoviricetes</taxon>
        <taxon>Peduoviridae</taxon>
        <taxon>Maltschvirus</taxon>
        <taxon>Maltschvirus maltsch</taxon>
    </lineage>
</organism>
<dbReference type="InterPro" id="IPR003961">
    <property type="entry name" value="FN3_dom"/>
</dbReference>
<dbReference type="GO" id="GO:0098015">
    <property type="term" value="C:virus tail"/>
    <property type="evidence" value="ECO:0007669"/>
    <property type="project" value="UniProtKB-KW"/>
</dbReference>
<gene>
    <name evidence="6" type="ORF">UFOVP1119_115</name>
    <name evidence="7" type="ORF">UFOVP1238_89</name>
</gene>
<protein>
    <submittedName>
        <fullName evidence="7">Fibronectin type III</fullName>
    </submittedName>
</protein>